<evidence type="ECO:0000256" key="6">
    <source>
        <dbReference type="ARBA" id="ARBA00023069"/>
    </source>
</evidence>
<protein>
    <submittedName>
        <fullName evidence="13">Dynein_C domain-containing protein</fullName>
    </submittedName>
</protein>
<evidence type="ECO:0000256" key="1">
    <source>
        <dbReference type="ARBA" id="ARBA00004138"/>
    </source>
</evidence>
<dbReference type="Gene3D" id="1.10.8.720">
    <property type="entry name" value="Region D6 of dynein motor"/>
    <property type="match status" value="1"/>
</dbReference>
<evidence type="ECO:0000256" key="7">
    <source>
        <dbReference type="ARBA" id="ARBA00023212"/>
    </source>
</evidence>
<dbReference type="GO" id="GO:0007018">
    <property type="term" value="P:microtubule-based movement"/>
    <property type="evidence" value="ECO:0007669"/>
    <property type="project" value="InterPro"/>
</dbReference>
<keyword evidence="5" id="KW-0175">Coiled coil</keyword>
<reference evidence="11 12" key="2">
    <citation type="submission" date="2018-11" db="EMBL/GenBank/DDBJ databases">
        <authorList>
            <consortium name="Pathogen Informatics"/>
        </authorList>
    </citation>
    <scope>NUCLEOTIDE SEQUENCE [LARGE SCALE GENOMIC DNA]</scope>
    <source>
        <strain evidence="11 12">Egypt</strain>
    </source>
</reference>
<feature type="domain" description="Dynein heavy chain C-terminal" evidence="10">
    <location>
        <begin position="163"/>
        <end position="487"/>
    </location>
</feature>
<name>A0A183AD84_9TREM</name>
<accession>A0A183AD84</accession>
<evidence type="ECO:0000256" key="2">
    <source>
        <dbReference type="ARBA" id="ARBA00004245"/>
    </source>
</evidence>
<evidence type="ECO:0000256" key="8">
    <source>
        <dbReference type="ARBA" id="ARBA00023273"/>
    </source>
</evidence>
<dbReference type="Proteomes" id="UP000272942">
    <property type="component" value="Unassembled WGS sequence"/>
</dbReference>
<evidence type="ECO:0000313" key="11">
    <source>
        <dbReference type="EMBL" id="VDP74022.1"/>
    </source>
</evidence>
<keyword evidence="4" id="KW-0547">Nucleotide-binding</keyword>
<dbReference type="AlphaFoldDB" id="A0A183AD84"/>
<gene>
    <name evidence="11" type="ORF">ECPE_LOCUS4919</name>
</gene>
<reference evidence="13" key="1">
    <citation type="submission" date="2016-06" db="UniProtKB">
        <authorList>
            <consortium name="WormBaseParasite"/>
        </authorList>
    </citation>
    <scope>IDENTIFICATION</scope>
</reference>
<dbReference type="GO" id="GO:0000166">
    <property type="term" value="F:nucleotide binding"/>
    <property type="evidence" value="ECO:0007669"/>
    <property type="project" value="UniProtKB-KW"/>
</dbReference>
<dbReference type="PANTHER" id="PTHR22878">
    <property type="entry name" value="DYNEIN HEAVY CHAIN 6, AXONEMAL-LIKE-RELATED"/>
    <property type="match status" value="1"/>
</dbReference>
<dbReference type="InterPro" id="IPR043160">
    <property type="entry name" value="Dynein_C_barrel"/>
</dbReference>
<evidence type="ECO:0000256" key="5">
    <source>
        <dbReference type="ARBA" id="ARBA00023054"/>
    </source>
</evidence>
<dbReference type="FunFam" id="3.10.490.20:FF:000005">
    <property type="entry name" value="Dynein axonemal heavy chain 6"/>
    <property type="match status" value="1"/>
</dbReference>
<proteinExistence type="predicted"/>
<dbReference type="InterPro" id="IPR041658">
    <property type="entry name" value="AAA_lid_11"/>
</dbReference>
<comment type="subcellular location">
    <subcellularLocation>
        <location evidence="1">Cell projection</location>
        <location evidence="1">Cilium</location>
    </subcellularLocation>
    <subcellularLocation>
        <location evidence="2">Cytoplasm</location>
        <location evidence="2">Cytoskeleton</location>
    </subcellularLocation>
</comment>
<dbReference type="FunFam" id="1.20.1270.280:FF:000001">
    <property type="entry name" value="dynein heavy chain 7, axonemal"/>
    <property type="match status" value="1"/>
</dbReference>
<dbReference type="Pfam" id="PF18198">
    <property type="entry name" value="AAA_lid_11"/>
    <property type="match status" value="1"/>
</dbReference>
<dbReference type="Gene3D" id="1.20.1270.280">
    <property type="match status" value="1"/>
</dbReference>
<dbReference type="WBParaSite" id="ECPE_0000493101-mRNA-1">
    <property type="protein sequence ID" value="ECPE_0000493101-mRNA-1"/>
    <property type="gene ID" value="ECPE_0000493101"/>
</dbReference>
<dbReference type="PANTHER" id="PTHR22878:SF68">
    <property type="entry name" value="DYNEIN HEAVY CHAIN 6, AXONEMAL-LIKE"/>
    <property type="match status" value="1"/>
</dbReference>
<dbReference type="Gene3D" id="3.10.490.20">
    <property type="match status" value="1"/>
</dbReference>
<dbReference type="GO" id="GO:0045505">
    <property type="term" value="F:dynein intermediate chain binding"/>
    <property type="evidence" value="ECO:0007669"/>
    <property type="project" value="InterPro"/>
</dbReference>
<dbReference type="InterPro" id="IPR042219">
    <property type="entry name" value="AAA_lid_11_sf"/>
</dbReference>
<evidence type="ECO:0000256" key="3">
    <source>
        <dbReference type="ARBA" id="ARBA00022490"/>
    </source>
</evidence>
<dbReference type="EMBL" id="UZAN01041762">
    <property type="protein sequence ID" value="VDP74022.1"/>
    <property type="molecule type" value="Genomic_DNA"/>
</dbReference>
<evidence type="ECO:0000313" key="12">
    <source>
        <dbReference type="Proteomes" id="UP000272942"/>
    </source>
</evidence>
<organism evidence="13">
    <name type="scientific">Echinostoma caproni</name>
    <dbReference type="NCBI Taxonomy" id="27848"/>
    <lineage>
        <taxon>Eukaryota</taxon>
        <taxon>Metazoa</taxon>
        <taxon>Spiralia</taxon>
        <taxon>Lophotrochozoa</taxon>
        <taxon>Platyhelminthes</taxon>
        <taxon>Trematoda</taxon>
        <taxon>Digenea</taxon>
        <taxon>Plagiorchiida</taxon>
        <taxon>Echinostomata</taxon>
        <taxon>Echinostomatoidea</taxon>
        <taxon>Echinostomatidae</taxon>
        <taxon>Echinostoma</taxon>
    </lineage>
</organism>
<dbReference type="GO" id="GO:0030286">
    <property type="term" value="C:dynein complex"/>
    <property type="evidence" value="ECO:0007669"/>
    <property type="project" value="InterPro"/>
</dbReference>
<keyword evidence="8" id="KW-0966">Cell projection</keyword>
<keyword evidence="7" id="KW-0206">Cytoskeleton</keyword>
<evidence type="ECO:0000313" key="13">
    <source>
        <dbReference type="WBParaSite" id="ECPE_0000493101-mRNA-1"/>
    </source>
</evidence>
<dbReference type="InterPro" id="IPR026983">
    <property type="entry name" value="DHC"/>
</dbReference>
<evidence type="ECO:0000256" key="4">
    <source>
        <dbReference type="ARBA" id="ARBA00022741"/>
    </source>
</evidence>
<keyword evidence="6" id="KW-0969">Cilium</keyword>
<dbReference type="GO" id="GO:0051959">
    <property type="term" value="F:dynein light intermediate chain binding"/>
    <property type="evidence" value="ECO:0007669"/>
    <property type="project" value="InterPro"/>
</dbReference>
<keyword evidence="12" id="KW-1185">Reference proteome</keyword>
<sequence length="492" mass="56667">MSDTNDYFMHFSSNSPVLGLTWRKLVFGICFFHAIILERKKYGPLGWNIGYDFNDSDRECALLNLDMFCQDSEVPWDALTYVTSEITYGGRVTDFWDQRCLRTILQRFFHPKTLEPMYKYSSSGLYYPPDEDLLQDFKEYVLNLPLNASPELFGMHENANLIQETNTLITTILGVQPRVGASETGKTSDDVVYDLAENILAKLPDRLNLESAKPEFFETDRKGRVDSLTTVMTQEVDRFNKLLKIVKDSMKELQRAIKGFVVMSEILEQIYTSFLHNQVPNMWANNAYPSLKPLSSWVKDLALRCDFINTWMTRGRPRSFWISGFFFPQGFLTGTLQNYARKYDYPIDHLSFEFTVLPHYRDQEAVSKAIAQLPFNHILEQDKAVEEPEDGVLVHGLFMDGFRWNDETMELADSILGEMLSPMPMLHMKPEMDYVPDPKKYIAPLYKTSARAGVLSTTGHSTNFIVEIGLPHSMTSDYWIEKGAALLSMRDD</sequence>
<dbReference type="GO" id="GO:0005929">
    <property type="term" value="C:cilium"/>
    <property type="evidence" value="ECO:0007669"/>
    <property type="project" value="UniProtKB-SubCell"/>
</dbReference>
<dbReference type="Pfam" id="PF18199">
    <property type="entry name" value="Dynein_C"/>
    <property type="match status" value="1"/>
</dbReference>
<evidence type="ECO:0000259" key="9">
    <source>
        <dbReference type="Pfam" id="PF18198"/>
    </source>
</evidence>
<keyword evidence="3" id="KW-0963">Cytoplasm</keyword>
<evidence type="ECO:0000259" key="10">
    <source>
        <dbReference type="Pfam" id="PF18199"/>
    </source>
</evidence>
<dbReference type="OrthoDB" id="10251809at2759"/>
<feature type="domain" description="Dynein heavy chain AAA lid" evidence="9">
    <location>
        <begin position="22"/>
        <end position="159"/>
    </location>
</feature>
<dbReference type="InterPro" id="IPR041228">
    <property type="entry name" value="Dynein_C"/>
</dbReference>